<proteinExistence type="inferred from homology"/>
<keyword evidence="7" id="KW-0762">Sugar transport</keyword>
<evidence type="ECO:0000313" key="7">
    <source>
        <dbReference type="EMBL" id="MBB5752435.1"/>
    </source>
</evidence>
<dbReference type="GO" id="GO:0042597">
    <property type="term" value="C:periplasmic space"/>
    <property type="evidence" value="ECO:0007669"/>
    <property type="project" value="UniProtKB-SubCell"/>
</dbReference>
<dbReference type="AlphaFoldDB" id="A0A7W9CV31"/>
<dbReference type="InterPro" id="IPR006059">
    <property type="entry name" value="SBP"/>
</dbReference>
<evidence type="ECO:0000256" key="3">
    <source>
        <dbReference type="ARBA" id="ARBA00022448"/>
    </source>
</evidence>
<evidence type="ECO:0000256" key="1">
    <source>
        <dbReference type="ARBA" id="ARBA00004418"/>
    </source>
</evidence>
<dbReference type="PANTHER" id="PTHR43649">
    <property type="entry name" value="ARABINOSE-BINDING PROTEIN-RELATED"/>
    <property type="match status" value="1"/>
</dbReference>
<dbReference type="Proteomes" id="UP000523821">
    <property type="component" value="Unassembled WGS sequence"/>
</dbReference>
<organism evidence="7 8">
    <name type="scientific">Prosthecomicrobium pneumaticum</name>
    <dbReference type="NCBI Taxonomy" id="81895"/>
    <lineage>
        <taxon>Bacteria</taxon>
        <taxon>Pseudomonadati</taxon>
        <taxon>Pseudomonadota</taxon>
        <taxon>Alphaproteobacteria</taxon>
        <taxon>Hyphomicrobiales</taxon>
        <taxon>Kaistiaceae</taxon>
        <taxon>Prosthecomicrobium</taxon>
    </lineage>
</organism>
<gene>
    <name evidence="7" type="ORF">GGQ63_001489</name>
</gene>
<keyword evidence="4 6" id="KW-0732">Signal</keyword>
<protein>
    <submittedName>
        <fullName evidence="7">Multiple sugar transport system substrate-binding protein</fullName>
    </submittedName>
</protein>
<evidence type="ECO:0000256" key="5">
    <source>
        <dbReference type="ARBA" id="ARBA00022764"/>
    </source>
</evidence>
<comment type="caution">
    <text evidence="7">The sequence shown here is derived from an EMBL/GenBank/DDBJ whole genome shotgun (WGS) entry which is preliminary data.</text>
</comment>
<comment type="subcellular location">
    <subcellularLocation>
        <location evidence="1">Periplasm</location>
    </subcellularLocation>
</comment>
<keyword evidence="5" id="KW-0574">Periplasm</keyword>
<accession>A0A7W9CV31</accession>
<feature type="chain" id="PRO_5031478692" evidence="6">
    <location>
        <begin position="26"/>
        <end position="445"/>
    </location>
</feature>
<evidence type="ECO:0000313" key="8">
    <source>
        <dbReference type="Proteomes" id="UP000523821"/>
    </source>
</evidence>
<evidence type="ECO:0000256" key="4">
    <source>
        <dbReference type="ARBA" id="ARBA00022729"/>
    </source>
</evidence>
<comment type="similarity">
    <text evidence="2">Belongs to the bacterial solute-binding protein 1 family.</text>
</comment>
<dbReference type="PANTHER" id="PTHR43649:SF34">
    <property type="entry name" value="ABC TRANSPORTER PERIPLASMIC-BINDING PROTEIN YCJN-RELATED"/>
    <property type="match status" value="1"/>
</dbReference>
<sequence length="445" mass="48588">MKRSGILAACAAIVGGVLTATSAFADITILAWPGGPAETALRKVVDSYNDTVGKEAGSKANLLYFSRDNFFDKMLSDSAAGSKEFDVMLTATYNIGKYAPFMTPIDELATDAVKTTFPKAALDSQSYEGHLYGIPTDLSLHFLYYRKDLIDQLLSDDAWKAKYREISEENLGTAMDPKAPADWTWDDYIATALFFTKSINPDSPVRYGTVLQLKNLLFNIMVWQGTVQSYGGDWRDADGNITVNSDAYRKGLEIYKKLVDLEATPGDSNSYEYAEANGAFGTGQVAFMVQWSAAYAELIDPKQYPAVEGKFDITHEPAGPEGPKTHFHSLGLGLSKNSDKQDEAKKFLAYLASEPAITMYAREGGQPPLNEDLIKQVSAGRPDILAQGEQAAKYGMVMNGGTSAQALDIYTVMAENFTGYWNDALDIDTAIGNVETAMKKAFGKE</sequence>
<keyword evidence="8" id="KW-1185">Reference proteome</keyword>
<feature type="signal peptide" evidence="6">
    <location>
        <begin position="1"/>
        <end position="25"/>
    </location>
</feature>
<dbReference type="Gene3D" id="3.40.190.10">
    <property type="entry name" value="Periplasmic binding protein-like II"/>
    <property type="match status" value="1"/>
</dbReference>
<dbReference type="Pfam" id="PF01547">
    <property type="entry name" value="SBP_bac_1"/>
    <property type="match status" value="1"/>
</dbReference>
<keyword evidence="3" id="KW-0813">Transport</keyword>
<dbReference type="SUPFAM" id="SSF53850">
    <property type="entry name" value="Periplasmic binding protein-like II"/>
    <property type="match status" value="1"/>
</dbReference>
<dbReference type="RefSeq" id="WP_183854227.1">
    <property type="nucleotide sequence ID" value="NZ_JACHOO010000003.1"/>
</dbReference>
<dbReference type="InterPro" id="IPR050490">
    <property type="entry name" value="Bact_solute-bd_prot1"/>
</dbReference>
<dbReference type="CDD" id="cd13585">
    <property type="entry name" value="PBP2_TMBP_like"/>
    <property type="match status" value="1"/>
</dbReference>
<name>A0A7W9CV31_9HYPH</name>
<dbReference type="EMBL" id="JACHOO010000003">
    <property type="protein sequence ID" value="MBB5752435.1"/>
    <property type="molecule type" value="Genomic_DNA"/>
</dbReference>
<evidence type="ECO:0000256" key="6">
    <source>
        <dbReference type="SAM" id="SignalP"/>
    </source>
</evidence>
<evidence type="ECO:0000256" key="2">
    <source>
        <dbReference type="ARBA" id="ARBA00008520"/>
    </source>
</evidence>
<reference evidence="7 8" key="1">
    <citation type="submission" date="2020-08" db="EMBL/GenBank/DDBJ databases">
        <title>Genomic Encyclopedia of Type Strains, Phase IV (KMG-IV): sequencing the most valuable type-strain genomes for metagenomic binning, comparative biology and taxonomic classification.</title>
        <authorList>
            <person name="Goeker M."/>
        </authorList>
    </citation>
    <scope>NUCLEOTIDE SEQUENCE [LARGE SCALE GENOMIC DNA]</scope>
    <source>
        <strain evidence="7 8">DSM 16268</strain>
    </source>
</reference>